<dbReference type="AlphaFoldDB" id="A0A9N9RBY7"/>
<gene>
    <name evidence="1" type="ORF">DIATSA_LOCUS11051</name>
</gene>
<dbReference type="Proteomes" id="UP001153714">
    <property type="component" value="Chromosome 6"/>
</dbReference>
<sequence length="178" mass="20362">MAIKVPDARDTTLSSRLCIGYRVLPSYRPDSWAEYQNVKLLSMQRNKENKIHVGHTNVNQEKLLTNRCSRLKCRIEYHGVARAYSSGLAIEKLIRKAYRSNSALGDDMLVPPFVIGFRHLEVRAAVRLGRHKSLLDAFAHPLKENHSHRVREVVAISASDRPQNFTSKCFAWGEKDHL</sequence>
<protein>
    <submittedName>
        <fullName evidence="1">Uncharacterized protein</fullName>
    </submittedName>
</protein>
<keyword evidence="2" id="KW-1185">Reference proteome</keyword>
<reference evidence="1" key="1">
    <citation type="submission" date="2021-12" db="EMBL/GenBank/DDBJ databases">
        <authorList>
            <person name="King R."/>
        </authorList>
    </citation>
    <scope>NUCLEOTIDE SEQUENCE</scope>
</reference>
<accession>A0A9N9RBY7</accession>
<evidence type="ECO:0000313" key="1">
    <source>
        <dbReference type="EMBL" id="CAG9793629.1"/>
    </source>
</evidence>
<name>A0A9N9RBY7_9NEOP</name>
<proteinExistence type="predicted"/>
<evidence type="ECO:0000313" key="2">
    <source>
        <dbReference type="Proteomes" id="UP001153714"/>
    </source>
</evidence>
<dbReference type="EMBL" id="OU893337">
    <property type="protein sequence ID" value="CAG9793629.1"/>
    <property type="molecule type" value="Genomic_DNA"/>
</dbReference>
<dbReference type="OrthoDB" id="425619at2759"/>
<organism evidence="1 2">
    <name type="scientific">Diatraea saccharalis</name>
    <name type="common">sugarcane borer</name>
    <dbReference type="NCBI Taxonomy" id="40085"/>
    <lineage>
        <taxon>Eukaryota</taxon>
        <taxon>Metazoa</taxon>
        <taxon>Ecdysozoa</taxon>
        <taxon>Arthropoda</taxon>
        <taxon>Hexapoda</taxon>
        <taxon>Insecta</taxon>
        <taxon>Pterygota</taxon>
        <taxon>Neoptera</taxon>
        <taxon>Endopterygota</taxon>
        <taxon>Lepidoptera</taxon>
        <taxon>Glossata</taxon>
        <taxon>Ditrysia</taxon>
        <taxon>Pyraloidea</taxon>
        <taxon>Crambidae</taxon>
        <taxon>Crambinae</taxon>
        <taxon>Diatraea</taxon>
    </lineage>
</organism>
<reference evidence="1" key="2">
    <citation type="submission" date="2022-10" db="EMBL/GenBank/DDBJ databases">
        <authorList>
            <consortium name="ENA_rothamsted_submissions"/>
            <consortium name="culmorum"/>
            <person name="King R."/>
        </authorList>
    </citation>
    <scope>NUCLEOTIDE SEQUENCE</scope>
</reference>